<protein>
    <submittedName>
        <fullName evidence="1 3">Uncharacterized protein</fullName>
    </submittedName>
</protein>
<gene>
    <name evidence="1" type="ORF">TCLT_LOCUS6041</name>
</gene>
<sequence length="84" mass="9413">MERKGGVCSSPLLYIPGVCVESHNLSSSGRSFVQQRRFSRRLRRAIEAIFITDKFGLITCGRDASALSRKDLSYSQQRQISAFA</sequence>
<name>A0A0N5CZW2_THECL</name>
<accession>A0A0N5CZW2</accession>
<evidence type="ECO:0000313" key="2">
    <source>
        <dbReference type="Proteomes" id="UP000276776"/>
    </source>
</evidence>
<organism evidence="3">
    <name type="scientific">Thelazia callipaeda</name>
    <name type="common">Oriental eyeworm</name>
    <name type="synonym">Parasitic nematode</name>
    <dbReference type="NCBI Taxonomy" id="103827"/>
    <lineage>
        <taxon>Eukaryota</taxon>
        <taxon>Metazoa</taxon>
        <taxon>Ecdysozoa</taxon>
        <taxon>Nematoda</taxon>
        <taxon>Chromadorea</taxon>
        <taxon>Rhabditida</taxon>
        <taxon>Spirurina</taxon>
        <taxon>Spiruromorpha</taxon>
        <taxon>Thelazioidea</taxon>
        <taxon>Thelaziidae</taxon>
        <taxon>Thelazia</taxon>
    </lineage>
</organism>
<keyword evidence="2" id="KW-1185">Reference proteome</keyword>
<dbReference type="EMBL" id="UYYF01004383">
    <property type="protein sequence ID" value="VDN03356.1"/>
    <property type="molecule type" value="Genomic_DNA"/>
</dbReference>
<dbReference type="AlphaFoldDB" id="A0A0N5CZW2"/>
<evidence type="ECO:0000313" key="3">
    <source>
        <dbReference type="WBParaSite" id="TCLT_0000605201-mRNA-1"/>
    </source>
</evidence>
<reference evidence="1 2" key="2">
    <citation type="submission" date="2018-11" db="EMBL/GenBank/DDBJ databases">
        <authorList>
            <consortium name="Pathogen Informatics"/>
        </authorList>
    </citation>
    <scope>NUCLEOTIDE SEQUENCE [LARGE SCALE GENOMIC DNA]</scope>
</reference>
<dbReference type="Proteomes" id="UP000276776">
    <property type="component" value="Unassembled WGS sequence"/>
</dbReference>
<evidence type="ECO:0000313" key="1">
    <source>
        <dbReference type="EMBL" id="VDN03356.1"/>
    </source>
</evidence>
<dbReference type="WBParaSite" id="TCLT_0000605201-mRNA-1">
    <property type="protein sequence ID" value="TCLT_0000605201-mRNA-1"/>
    <property type="gene ID" value="TCLT_0000605201"/>
</dbReference>
<reference evidence="3" key="1">
    <citation type="submission" date="2017-02" db="UniProtKB">
        <authorList>
            <consortium name="WormBaseParasite"/>
        </authorList>
    </citation>
    <scope>IDENTIFICATION</scope>
</reference>
<proteinExistence type="predicted"/>